<proteinExistence type="predicted"/>
<protein>
    <recommendedName>
        <fullName evidence="2">HD-GYP domain-containing protein</fullName>
    </recommendedName>
</protein>
<evidence type="ECO:0008006" key="2">
    <source>
        <dbReference type="Google" id="ProtNLM"/>
    </source>
</evidence>
<reference evidence="1" key="1">
    <citation type="journal article" date="2014" name="Front. Microbiol.">
        <title>High frequency of phylogenetically diverse reductive dehalogenase-homologous genes in deep subseafloor sedimentary metagenomes.</title>
        <authorList>
            <person name="Kawai M."/>
            <person name="Futagami T."/>
            <person name="Toyoda A."/>
            <person name="Takaki Y."/>
            <person name="Nishi S."/>
            <person name="Hori S."/>
            <person name="Arai W."/>
            <person name="Tsubouchi T."/>
            <person name="Morono Y."/>
            <person name="Uchiyama I."/>
            <person name="Ito T."/>
            <person name="Fujiyama A."/>
            <person name="Inagaki F."/>
            <person name="Takami H."/>
        </authorList>
    </citation>
    <scope>NUCLEOTIDE SEQUENCE</scope>
    <source>
        <strain evidence="1">Expedition CK06-06</strain>
    </source>
</reference>
<evidence type="ECO:0000313" key="1">
    <source>
        <dbReference type="EMBL" id="GAG16695.1"/>
    </source>
</evidence>
<name>X0VEC7_9ZZZZ</name>
<gene>
    <name evidence="1" type="ORF">S01H1_50629</name>
</gene>
<dbReference type="AlphaFoldDB" id="X0VEC7"/>
<sequence>GHEQAVQEVFRHGGTQFDPQVVAAFGQWAVSVGDESARQMVEEEAERLPLGLPQPDRTRWA</sequence>
<dbReference type="EMBL" id="BARS01032628">
    <property type="protein sequence ID" value="GAG16695.1"/>
    <property type="molecule type" value="Genomic_DNA"/>
</dbReference>
<accession>X0VEC7</accession>
<comment type="caution">
    <text evidence="1">The sequence shown here is derived from an EMBL/GenBank/DDBJ whole genome shotgun (WGS) entry which is preliminary data.</text>
</comment>
<organism evidence="1">
    <name type="scientific">marine sediment metagenome</name>
    <dbReference type="NCBI Taxonomy" id="412755"/>
    <lineage>
        <taxon>unclassified sequences</taxon>
        <taxon>metagenomes</taxon>
        <taxon>ecological metagenomes</taxon>
    </lineage>
</organism>
<feature type="non-terminal residue" evidence="1">
    <location>
        <position position="1"/>
    </location>
</feature>